<dbReference type="EMBL" id="ML976715">
    <property type="protein sequence ID" value="KAF1968883.1"/>
    <property type="molecule type" value="Genomic_DNA"/>
</dbReference>
<dbReference type="SUPFAM" id="SSF48452">
    <property type="entry name" value="TPR-like"/>
    <property type="match status" value="4"/>
</dbReference>
<evidence type="ECO:0000313" key="2">
    <source>
        <dbReference type="EMBL" id="KAF1968883.1"/>
    </source>
</evidence>
<evidence type="ECO:0000313" key="3">
    <source>
        <dbReference type="Proteomes" id="UP000800036"/>
    </source>
</evidence>
<name>A0A6A5UUK4_9PLEO</name>
<gene>
    <name evidence="2" type="ORF">BU23DRAFT_478924</name>
</gene>
<organism evidence="2 3">
    <name type="scientific">Bimuria novae-zelandiae CBS 107.79</name>
    <dbReference type="NCBI Taxonomy" id="1447943"/>
    <lineage>
        <taxon>Eukaryota</taxon>
        <taxon>Fungi</taxon>
        <taxon>Dikarya</taxon>
        <taxon>Ascomycota</taxon>
        <taxon>Pezizomycotina</taxon>
        <taxon>Dothideomycetes</taxon>
        <taxon>Pleosporomycetidae</taxon>
        <taxon>Pleosporales</taxon>
        <taxon>Massarineae</taxon>
        <taxon>Didymosphaeriaceae</taxon>
        <taxon>Bimuria</taxon>
    </lineage>
</organism>
<sequence length="1354" mass="151545">MAARKKGPVFRVTGLPASQPDDELAASLKAAIDDNMAEDEQSKLTVNAAIVPSCYDNEEKVALVEFRGGVPAFLFELMASPLGDWQVEMGDTDISFDQHFFGFTQLYTPKPGSLVTADIIAITGLDGHAYGSWRGKGNLGRMWLRDFLSKDLPCCRTMIYGYNAKLSTHGIDTIMDYGRGLMEELKKVRNTEECLVKAVQAGEDDHPTVASLHKATYGMLLFGIPHKGLLVDDIQKMLDGQDNHPRSILLHQIKSKSDLLANQLVDFKNLIRDRKIVSFYETGQTRQLEFDSESRRWKRTGDFVTAVDTDSALLQLPDAIEDKVPLDADHSMIVKFDNKNNRGYSSAREKLRQFEQDAPRVVAARFSRAQNRPKPSIMIPFQRDGAFVGREDILTEIRQKLEQAAPQDHARVAVVGLGGVGKSQIAIEYAYRARESRPHTWVFWVHASNATRFEQAYRDIAIRVEIPGHDDPKADILRLVYHWLSDERNGRWLMIVDNADDDRVFSSSRARSDHVAHSADSPRGATGLARFLPQVSNGWILVTSRDLLAAVNIVGTRHNVIRVEPMAEGDALALLKTRVSVDEPSEGDARALVQALEGIPLAVTHAAAYIAVSETGMTISTYLELFRESEQNQTYLLNIQETRDLRRDDSISDAVITTWQISFEQIKGTKPVAAELLSLMTMFDRQGIPEHLLYDGRSTLEFRDAVLPLTRFSLVRTQAAKSPAQQRGEQLYDMHSLVQLSTRKWLEANSQMARWQKTSLRIMAAAFPSGQHETWMTCRVLLPHATKVLGYVTGESEAMLDRATIASNTAWYLLHMGEYAAAEETIRSAIKARETILGLEDRDTLEAVDRLGVVLEKQSRYDLAAEMNRRAIDGRTKLLGDRDPLTLESLSNLAVTLDGQAKYSEAEKLNRMILQARVEIYGTEGTCTIESVNNLASNLRHQSNYTEAVELFTRVLNYREKTVGKEHPGTMESLSNLALTLEGQGLYDAAVEKSQEALKRRTDVLGKTHPDTLTNMSNLALLLLKQGNIEKAEKLSQEALHAIEARLGPSNMDTLTVIATLAGVSKMREDYEKAEALYRRSLSGFEQQLPSHHPHILRTLINLAGVLRRLKQNEEAENLFRRAMSGLKERNELYHRDTLICLTNLAIVLENQGKLTEAESANREALQGFEKTMGEDHPDTLQCLENLAGLLQAQDKYEDAEEVGQRAVDGCKARFGLKDPKTLRNIANLAHLLHRQNRLREAWEMYQTACTGFKAAGIDSKASRTCFQRFAKMQEEMKPSEASFLPERGTTTLKGAEDTNSRQEMVSQAKETAASYPGSKRRRQTLEIDVPGDGDAAKKRLRLITSFGTSSSKT</sequence>
<protein>
    <submittedName>
        <fullName evidence="2">TPR-like protein</fullName>
    </submittedName>
</protein>
<dbReference type="Proteomes" id="UP000800036">
    <property type="component" value="Unassembled WGS sequence"/>
</dbReference>
<evidence type="ECO:0000256" key="1">
    <source>
        <dbReference type="SAM" id="MobiDB-lite"/>
    </source>
</evidence>
<dbReference type="InterPro" id="IPR019734">
    <property type="entry name" value="TPR_rpt"/>
</dbReference>
<dbReference type="PANTHER" id="PTHR46082:SF6">
    <property type="entry name" value="AAA+ ATPASE DOMAIN-CONTAINING PROTEIN-RELATED"/>
    <property type="match status" value="1"/>
</dbReference>
<keyword evidence="3" id="KW-1185">Reference proteome</keyword>
<dbReference type="PANTHER" id="PTHR46082">
    <property type="entry name" value="ATP/GTP-BINDING PROTEIN-RELATED"/>
    <property type="match status" value="1"/>
</dbReference>
<dbReference type="InterPro" id="IPR027417">
    <property type="entry name" value="P-loop_NTPase"/>
</dbReference>
<dbReference type="Gene3D" id="3.40.50.300">
    <property type="entry name" value="P-loop containing nucleotide triphosphate hydrolases"/>
    <property type="match status" value="1"/>
</dbReference>
<dbReference type="SUPFAM" id="SSF52540">
    <property type="entry name" value="P-loop containing nucleoside triphosphate hydrolases"/>
    <property type="match status" value="1"/>
</dbReference>
<feature type="region of interest" description="Disordered" evidence="1">
    <location>
        <begin position="1277"/>
        <end position="1334"/>
    </location>
</feature>
<dbReference type="Gene3D" id="1.25.40.10">
    <property type="entry name" value="Tetratricopeptide repeat domain"/>
    <property type="match status" value="3"/>
</dbReference>
<dbReference type="InterPro" id="IPR011990">
    <property type="entry name" value="TPR-like_helical_dom_sf"/>
</dbReference>
<dbReference type="OrthoDB" id="1658288at2759"/>
<reference evidence="2" key="1">
    <citation type="journal article" date="2020" name="Stud. Mycol.">
        <title>101 Dothideomycetes genomes: a test case for predicting lifestyles and emergence of pathogens.</title>
        <authorList>
            <person name="Haridas S."/>
            <person name="Albert R."/>
            <person name="Binder M."/>
            <person name="Bloem J."/>
            <person name="Labutti K."/>
            <person name="Salamov A."/>
            <person name="Andreopoulos B."/>
            <person name="Baker S."/>
            <person name="Barry K."/>
            <person name="Bills G."/>
            <person name="Bluhm B."/>
            <person name="Cannon C."/>
            <person name="Castanera R."/>
            <person name="Culley D."/>
            <person name="Daum C."/>
            <person name="Ezra D."/>
            <person name="Gonzalez J."/>
            <person name="Henrissat B."/>
            <person name="Kuo A."/>
            <person name="Liang C."/>
            <person name="Lipzen A."/>
            <person name="Lutzoni F."/>
            <person name="Magnuson J."/>
            <person name="Mondo S."/>
            <person name="Nolan M."/>
            <person name="Ohm R."/>
            <person name="Pangilinan J."/>
            <person name="Park H.-J."/>
            <person name="Ramirez L."/>
            <person name="Alfaro M."/>
            <person name="Sun H."/>
            <person name="Tritt A."/>
            <person name="Yoshinaga Y."/>
            <person name="Zwiers L.-H."/>
            <person name="Turgeon B."/>
            <person name="Goodwin S."/>
            <person name="Spatafora J."/>
            <person name="Crous P."/>
            <person name="Grigoriev I."/>
        </authorList>
    </citation>
    <scope>NUCLEOTIDE SEQUENCE</scope>
    <source>
        <strain evidence="2">CBS 107.79</strain>
    </source>
</reference>
<dbReference type="Pfam" id="PF13424">
    <property type="entry name" value="TPR_12"/>
    <property type="match status" value="4"/>
</dbReference>
<dbReference type="NCBIfam" id="NF040586">
    <property type="entry name" value="FxSxx_TPR"/>
    <property type="match status" value="1"/>
</dbReference>
<proteinExistence type="predicted"/>
<dbReference type="InterPro" id="IPR053137">
    <property type="entry name" value="NLR-like"/>
</dbReference>
<dbReference type="Pfam" id="PF13374">
    <property type="entry name" value="TPR_10"/>
    <property type="match status" value="1"/>
</dbReference>
<dbReference type="SMART" id="SM00028">
    <property type="entry name" value="TPR"/>
    <property type="match status" value="6"/>
</dbReference>
<accession>A0A6A5UUK4</accession>